<evidence type="ECO:0000313" key="2">
    <source>
        <dbReference type="EMBL" id="MFC3897414.1"/>
    </source>
</evidence>
<feature type="compositionally biased region" description="Polar residues" evidence="1">
    <location>
        <begin position="52"/>
        <end position="64"/>
    </location>
</feature>
<reference evidence="3" key="1">
    <citation type="journal article" date="2019" name="Int. J. Syst. Evol. Microbiol.">
        <title>The Global Catalogue of Microorganisms (GCM) 10K type strain sequencing project: providing services to taxonomists for standard genome sequencing and annotation.</title>
        <authorList>
            <consortium name="The Broad Institute Genomics Platform"/>
            <consortium name="The Broad Institute Genome Sequencing Center for Infectious Disease"/>
            <person name="Wu L."/>
            <person name="Ma J."/>
        </authorList>
    </citation>
    <scope>NUCLEOTIDE SEQUENCE [LARGE SCALE GENOMIC DNA]</scope>
    <source>
        <strain evidence="3">CGMCC 4.7405</strain>
    </source>
</reference>
<gene>
    <name evidence="2" type="ORF">ACFOWZ_38560</name>
</gene>
<feature type="compositionally biased region" description="Polar residues" evidence="1">
    <location>
        <begin position="91"/>
        <end position="112"/>
    </location>
</feature>
<feature type="region of interest" description="Disordered" evidence="1">
    <location>
        <begin position="25"/>
        <end position="70"/>
    </location>
</feature>
<feature type="compositionally biased region" description="Polar residues" evidence="1">
    <location>
        <begin position="25"/>
        <end position="38"/>
    </location>
</feature>
<evidence type="ECO:0000256" key="1">
    <source>
        <dbReference type="SAM" id="MobiDB-lite"/>
    </source>
</evidence>
<comment type="caution">
    <text evidence="2">The sequence shown here is derived from an EMBL/GenBank/DDBJ whole genome shotgun (WGS) entry which is preliminary data.</text>
</comment>
<protein>
    <submittedName>
        <fullName evidence="2">Uncharacterized protein</fullName>
    </submittedName>
</protein>
<sequence length="147" mass="15683">MPSSITCSADGFSFTNAITFIAPSSTTLRSSNPSQRFSQPEPRTRPSRLSAIRTSTRASGNATRQPHRHSSRYTCWAGVPLTRMCAAIAGDTSSMSSGSAKNSTNRPISGTAQPPHPLRDKSQHPTVIRAAAGRLICAVPAPRHPTR</sequence>
<accession>A0ABV8C618</accession>
<evidence type="ECO:0000313" key="3">
    <source>
        <dbReference type="Proteomes" id="UP001595690"/>
    </source>
</evidence>
<dbReference type="EMBL" id="JBHRZI010000036">
    <property type="protein sequence ID" value="MFC3897414.1"/>
    <property type="molecule type" value="Genomic_DNA"/>
</dbReference>
<feature type="region of interest" description="Disordered" evidence="1">
    <location>
        <begin position="91"/>
        <end position="123"/>
    </location>
</feature>
<dbReference type="RefSeq" id="WP_382378899.1">
    <property type="nucleotide sequence ID" value="NZ_JBHRZI010000036.1"/>
</dbReference>
<dbReference type="Proteomes" id="UP001595690">
    <property type="component" value="Unassembled WGS sequence"/>
</dbReference>
<organism evidence="2 3">
    <name type="scientific">Lentzea rhizosphaerae</name>
    <dbReference type="NCBI Taxonomy" id="2041025"/>
    <lineage>
        <taxon>Bacteria</taxon>
        <taxon>Bacillati</taxon>
        <taxon>Actinomycetota</taxon>
        <taxon>Actinomycetes</taxon>
        <taxon>Pseudonocardiales</taxon>
        <taxon>Pseudonocardiaceae</taxon>
        <taxon>Lentzea</taxon>
    </lineage>
</organism>
<name>A0ABV8C618_9PSEU</name>
<keyword evidence="3" id="KW-1185">Reference proteome</keyword>
<proteinExistence type="predicted"/>